<reference evidence="4 5" key="1">
    <citation type="journal article" date="2016" name="Nat. Commun.">
        <title>Thousands of microbial genomes shed light on interconnected biogeochemical processes in an aquifer system.</title>
        <authorList>
            <person name="Anantharaman K."/>
            <person name="Brown C.T."/>
            <person name="Hug L.A."/>
            <person name="Sharon I."/>
            <person name="Castelle C.J."/>
            <person name="Probst A.J."/>
            <person name="Thomas B.C."/>
            <person name="Singh A."/>
            <person name="Wilkins M.J."/>
            <person name="Karaoz U."/>
            <person name="Brodie E.L."/>
            <person name="Williams K.H."/>
            <person name="Hubbard S.S."/>
            <person name="Banfield J.F."/>
        </authorList>
    </citation>
    <scope>NUCLEOTIDE SEQUENCE [LARGE SCALE GENOMIC DNA]</scope>
</reference>
<protein>
    <recommendedName>
        <fullName evidence="3">PKD domain-containing protein</fullName>
    </recommendedName>
</protein>
<dbReference type="PROSITE" id="PS50093">
    <property type="entry name" value="PKD"/>
    <property type="match status" value="2"/>
</dbReference>
<comment type="caution">
    <text evidence="4">The sequence shown here is derived from an EMBL/GenBank/DDBJ whole genome shotgun (WGS) entry which is preliminary data.</text>
</comment>
<dbReference type="GO" id="GO:0031410">
    <property type="term" value="C:cytoplasmic vesicle"/>
    <property type="evidence" value="ECO:0007669"/>
    <property type="project" value="TreeGrafter"/>
</dbReference>
<organism evidence="4 5">
    <name type="scientific">Candidatus Uhrbacteria bacterium RIFCSPHIGHO2_01_FULL_63_20</name>
    <dbReference type="NCBI Taxonomy" id="1802385"/>
    <lineage>
        <taxon>Bacteria</taxon>
        <taxon>Candidatus Uhriibacteriota</taxon>
    </lineage>
</organism>
<dbReference type="PANTHER" id="PTHR46182">
    <property type="entry name" value="FI19480P1"/>
    <property type="match status" value="1"/>
</dbReference>
<dbReference type="SMART" id="SM00089">
    <property type="entry name" value="PKD"/>
    <property type="match status" value="2"/>
</dbReference>
<feature type="chain" id="PRO_5009532875" description="PKD domain-containing protein" evidence="2">
    <location>
        <begin position="23"/>
        <end position="608"/>
    </location>
</feature>
<dbReference type="Pfam" id="PF18911">
    <property type="entry name" value="PKD_4"/>
    <property type="match status" value="2"/>
</dbReference>
<dbReference type="InterPro" id="IPR013783">
    <property type="entry name" value="Ig-like_fold"/>
</dbReference>
<dbReference type="Gene3D" id="2.60.40.10">
    <property type="entry name" value="Immunoglobulins"/>
    <property type="match status" value="2"/>
</dbReference>
<feature type="signal peptide" evidence="2">
    <location>
        <begin position="1"/>
        <end position="22"/>
    </location>
</feature>
<evidence type="ECO:0000256" key="2">
    <source>
        <dbReference type="SAM" id="SignalP"/>
    </source>
</evidence>
<gene>
    <name evidence="4" type="ORF">A2856_03605</name>
</gene>
<feature type="domain" description="PKD" evidence="3">
    <location>
        <begin position="312"/>
        <end position="380"/>
    </location>
</feature>
<dbReference type="InterPro" id="IPR035986">
    <property type="entry name" value="PKD_dom_sf"/>
</dbReference>
<dbReference type="InterPro" id="IPR000601">
    <property type="entry name" value="PKD_dom"/>
</dbReference>
<feature type="region of interest" description="Disordered" evidence="1">
    <location>
        <begin position="220"/>
        <end position="246"/>
    </location>
</feature>
<name>A0A1F7TNN7_9BACT</name>
<feature type="compositionally biased region" description="Pro residues" evidence="1">
    <location>
        <begin position="236"/>
        <end position="245"/>
    </location>
</feature>
<dbReference type="InterPro" id="IPR029865">
    <property type="entry name" value="KIAA0319-like"/>
</dbReference>
<sequence>MKNSNTIATVIMSMAFVLSANAEEAKKDETKKGDIAPAASGPAPAEANPKFLIEQIKNQTQCTKVCKDGTKVRPDEKCPEELVFSTAPVTAPALETVTGMCPDGATSFTYVKGDKKSHDTARWKSCPKRRCEEDGKLHLVGINCSQFAPKDVNLPPVAKATFETDGLVVSFDGTGSDDDNGIVDYAWTFHDGTKAKGPTATKTYKKAGTYWATLEVKDGKGKKGKDTVQVTVSDAPKPPPPPPDPEWIEDTVKCVDMATSTARQIVIKRRSKPKAGEMPIQCVNGDLVDHGSDCCQTKVEPPPPPPPPPPDNMAPVARITVKSANGRNVLLNGQESTDDHGITAWFWEFCDGSTSDKSYVEKTLEPGECLVKLTVTDVEGLSGTDVKKFTTEPPEGDPLDFKDLYVSFGSSIGTKGCVFCTLAFGTESDPDQRMVRGIATGFLDLGLRGGVMNKDWIVVGELFGTPLTVLDFAHDDDLRLQPYTSFIGGGGLDIENRIADNLAVGGKIVGTFHATNIDQQLVSFVSSAGVMVGPTATWTIMRLGDSGFRLNAVGSLLVGVDVPYMEDRNARGTYKYWGFWGMVPQLMPSIGIELGYGGAVKTEKKNVE</sequence>
<dbReference type="EMBL" id="MGDT01000003">
    <property type="protein sequence ID" value="OGL67127.1"/>
    <property type="molecule type" value="Genomic_DNA"/>
</dbReference>
<dbReference type="GO" id="GO:0016020">
    <property type="term" value="C:membrane"/>
    <property type="evidence" value="ECO:0007669"/>
    <property type="project" value="TreeGrafter"/>
</dbReference>
<dbReference type="SUPFAM" id="SSF49299">
    <property type="entry name" value="PKD domain"/>
    <property type="match status" value="2"/>
</dbReference>
<evidence type="ECO:0000256" key="1">
    <source>
        <dbReference type="SAM" id="MobiDB-lite"/>
    </source>
</evidence>
<dbReference type="Proteomes" id="UP000177885">
    <property type="component" value="Unassembled WGS sequence"/>
</dbReference>
<evidence type="ECO:0000259" key="3">
    <source>
        <dbReference type="PROSITE" id="PS50093"/>
    </source>
</evidence>
<dbReference type="InterPro" id="IPR022409">
    <property type="entry name" value="PKD/Chitinase_dom"/>
</dbReference>
<feature type="domain" description="PKD" evidence="3">
    <location>
        <begin position="169"/>
        <end position="232"/>
    </location>
</feature>
<dbReference type="STRING" id="1802385.A2856_03605"/>
<accession>A0A1F7TNN7</accession>
<evidence type="ECO:0000313" key="4">
    <source>
        <dbReference type="EMBL" id="OGL67127.1"/>
    </source>
</evidence>
<dbReference type="AlphaFoldDB" id="A0A1F7TNN7"/>
<proteinExistence type="predicted"/>
<dbReference type="CDD" id="cd00146">
    <property type="entry name" value="PKD"/>
    <property type="match status" value="2"/>
</dbReference>
<evidence type="ECO:0000313" key="5">
    <source>
        <dbReference type="Proteomes" id="UP000177885"/>
    </source>
</evidence>
<keyword evidence="2" id="KW-0732">Signal</keyword>
<dbReference type="PANTHER" id="PTHR46182:SF2">
    <property type="entry name" value="FI19480P1"/>
    <property type="match status" value="1"/>
</dbReference>